<dbReference type="Gene3D" id="1.10.260.40">
    <property type="entry name" value="lambda repressor-like DNA-binding domains"/>
    <property type="match status" value="2"/>
</dbReference>
<dbReference type="Pfam" id="PF01381">
    <property type="entry name" value="HTH_3"/>
    <property type="match status" value="2"/>
</dbReference>
<name>A0A8X6YYA4_9ARAC</name>
<dbReference type="InterPro" id="IPR010982">
    <property type="entry name" value="Lambda_DNA-bd_dom_sf"/>
</dbReference>
<feature type="domain" description="HTH cro/C1-type" evidence="1">
    <location>
        <begin position="131"/>
        <end position="185"/>
    </location>
</feature>
<dbReference type="SUPFAM" id="SSF47413">
    <property type="entry name" value="lambda repressor-like DNA-binding domains"/>
    <property type="match status" value="2"/>
</dbReference>
<dbReference type="OrthoDB" id="7307616at2759"/>
<sequence length="420" mass="47782">MLKVLKTQILLKKKGYDTGKKISGIKRHIAVDTQGLPHAIHITTAEATDRSSAVKMVKNAKANLSEVKNILVDAGYTGENFATQIKKTIGATVEVIKRSELHTFVVLPKRWVVERSFAWLEKYYKVVGQEVRNRRLAKGYTQKDLAKKIGITYQVILQYEKGTRRISIEKLYSIAKVLSISITDLIPVSNKKICIKNKEEEILYLIRKYKKINDQELRKMFCLLTKFVQVGEKSSKKAEKVKIAKGLVKAEISVDVVSQAIGLPADECVEEKVGSIYYQIGKKIKEWRAVREYTQEDLAKKMGTTRHEISNYEQGRVAVPLDKLYGIAETLSISITDLLIEEDEIVENELPNLIEEYKKIESQELRNALMKSLFESIQICEEKVKRAEKVKIAKDLVKKGISINIILKTVGISLDEIQQI</sequence>
<dbReference type="PANTHER" id="PTHR30007">
    <property type="entry name" value="PHP DOMAIN PROTEIN"/>
    <property type="match status" value="1"/>
</dbReference>
<protein>
    <submittedName>
        <fullName evidence="2">Helix-turn-helix domain-containing protein</fullName>
    </submittedName>
</protein>
<dbReference type="EMBL" id="BMAV01023781">
    <property type="protein sequence ID" value="GFY79785.1"/>
    <property type="molecule type" value="Genomic_DNA"/>
</dbReference>
<gene>
    <name evidence="2" type="primary">wCauA_03505</name>
    <name evidence="2" type="ORF">TNIN_54371</name>
</gene>
<dbReference type="InterPro" id="IPR001387">
    <property type="entry name" value="Cro/C1-type_HTH"/>
</dbReference>
<feature type="domain" description="HTH cro/C1-type" evidence="1">
    <location>
        <begin position="284"/>
        <end position="338"/>
    </location>
</feature>
<dbReference type="GO" id="GO:0003677">
    <property type="term" value="F:DNA binding"/>
    <property type="evidence" value="ECO:0007669"/>
    <property type="project" value="InterPro"/>
</dbReference>
<evidence type="ECO:0000313" key="3">
    <source>
        <dbReference type="Proteomes" id="UP000886998"/>
    </source>
</evidence>
<dbReference type="GO" id="GO:0004803">
    <property type="term" value="F:transposase activity"/>
    <property type="evidence" value="ECO:0007669"/>
    <property type="project" value="InterPro"/>
</dbReference>
<proteinExistence type="predicted"/>
<dbReference type="AlphaFoldDB" id="A0A8X6YYA4"/>
<dbReference type="GO" id="GO:0006313">
    <property type="term" value="P:DNA transposition"/>
    <property type="evidence" value="ECO:0007669"/>
    <property type="project" value="InterPro"/>
</dbReference>
<evidence type="ECO:0000259" key="1">
    <source>
        <dbReference type="PROSITE" id="PS50943"/>
    </source>
</evidence>
<keyword evidence="3" id="KW-1185">Reference proteome</keyword>
<comment type="caution">
    <text evidence="2">The sequence shown here is derived from an EMBL/GenBank/DDBJ whole genome shotgun (WGS) entry which is preliminary data.</text>
</comment>
<dbReference type="InterPro" id="IPR002559">
    <property type="entry name" value="Transposase_11"/>
</dbReference>
<dbReference type="PROSITE" id="PS50943">
    <property type="entry name" value="HTH_CROC1"/>
    <property type="match status" value="2"/>
</dbReference>
<dbReference type="Proteomes" id="UP000886998">
    <property type="component" value="Unassembled WGS sequence"/>
</dbReference>
<evidence type="ECO:0000313" key="2">
    <source>
        <dbReference type="EMBL" id="GFY79785.1"/>
    </source>
</evidence>
<dbReference type="Pfam" id="PF01609">
    <property type="entry name" value="DDE_Tnp_1"/>
    <property type="match status" value="1"/>
</dbReference>
<accession>A0A8X6YYA4</accession>
<dbReference type="CDD" id="cd00093">
    <property type="entry name" value="HTH_XRE"/>
    <property type="match status" value="2"/>
</dbReference>
<dbReference type="PANTHER" id="PTHR30007:SF0">
    <property type="entry name" value="TRANSPOSASE"/>
    <property type="match status" value="1"/>
</dbReference>
<dbReference type="SMART" id="SM00530">
    <property type="entry name" value="HTH_XRE"/>
    <property type="match status" value="2"/>
</dbReference>
<reference evidence="2" key="1">
    <citation type="submission" date="2020-08" db="EMBL/GenBank/DDBJ databases">
        <title>Multicomponent nature underlies the extraordinary mechanical properties of spider dragline silk.</title>
        <authorList>
            <person name="Kono N."/>
            <person name="Nakamura H."/>
            <person name="Mori M."/>
            <person name="Yoshida Y."/>
            <person name="Ohtoshi R."/>
            <person name="Malay A.D."/>
            <person name="Moran D.A.P."/>
            <person name="Tomita M."/>
            <person name="Numata K."/>
            <person name="Arakawa K."/>
        </authorList>
    </citation>
    <scope>NUCLEOTIDE SEQUENCE</scope>
</reference>
<organism evidence="2 3">
    <name type="scientific">Trichonephila inaurata madagascariensis</name>
    <dbReference type="NCBI Taxonomy" id="2747483"/>
    <lineage>
        <taxon>Eukaryota</taxon>
        <taxon>Metazoa</taxon>
        <taxon>Ecdysozoa</taxon>
        <taxon>Arthropoda</taxon>
        <taxon>Chelicerata</taxon>
        <taxon>Arachnida</taxon>
        <taxon>Araneae</taxon>
        <taxon>Araneomorphae</taxon>
        <taxon>Entelegynae</taxon>
        <taxon>Araneoidea</taxon>
        <taxon>Nephilidae</taxon>
        <taxon>Trichonephila</taxon>
        <taxon>Trichonephila inaurata</taxon>
    </lineage>
</organism>